<dbReference type="GO" id="GO:0003677">
    <property type="term" value="F:DNA binding"/>
    <property type="evidence" value="ECO:0007669"/>
    <property type="project" value="UniProtKB-KW"/>
</dbReference>
<reference evidence="6 7" key="4">
    <citation type="journal article" date="2011" name="BMC Genomics">
        <title>Genome-wide protein localization prediction strategies for gram negative bacteria.</title>
        <authorList>
            <person name="Romine M.F."/>
        </authorList>
    </citation>
    <scope>NUCLEOTIDE SEQUENCE [LARGE SCALE GENOMIC DNA]</scope>
    <source>
        <strain evidence="7">ATCC 700550 / JCM 31522 / CIP 106686 / LMG 19005 / NCIMB 14063 / MR-1</strain>
    </source>
</reference>
<dbReference type="InterPro" id="IPR036388">
    <property type="entry name" value="WH-like_DNA-bd_sf"/>
</dbReference>
<dbReference type="BioCyc" id="SONE211586:G1GMP-3595-MONOMER"/>
<keyword evidence="4" id="KW-0804">Transcription</keyword>
<dbReference type="EMBL" id="AE014299">
    <property type="protein sequence ID" value="AAN56850.1"/>
    <property type="molecule type" value="Genomic_DNA"/>
</dbReference>
<evidence type="ECO:0000313" key="7">
    <source>
        <dbReference type="Proteomes" id="UP000008186"/>
    </source>
</evidence>
<dbReference type="PaxDb" id="211586-SO_3874"/>
<dbReference type="DNASU" id="1171517"/>
<dbReference type="SUPFAM" id="SSF53850">
    <property type="entry name" value="Periplasmic binding protein-like II"/>
    <property type="match status" value="1"/>
</dbReference>
<dbReference type="PATRIC" id="fig|211586.12.peg.3761"/>
<dbReference type="SMR" id="Q8EAM4"/>
<keyword evidence="7" id="KW-1185">Reference proteome</keyword>
<dbReference type="GO" id="GO:0003700">
    <property type="term" value="F:DNA-binding transcription factor activity"/>
    <property type="evidence" value="ECO:0007669"/>
    <property type="project" value="InterPro"/>
</dbReference>
<dbReference type="OrthoDB" id="8839911at2"/>
<dbReference type="PANTHER" id="PTHR30118:SF7">
    <property type="entry name" value="TRANSCRIPTIONAL REGULATOR LYSR FAMILY"/>
    <property type="match status" value="1"/>
</dbReference>
<dbReference type="eggNOG" id="COG0583">
    <property type="taxonomic scope" value="Bacteria"/>
</dbReference>
<keyword evidence="3" id="KW-0238">DNA-binding</keyword>
<evidence type="ECO:0000256" key="1">
    <source>
        <dbReference type="ARBA" id="ARBA00009437"/>
    </source>
</evidence>
<dbReference type="InterPro" id="IPR011991">
    <property type="entry name" value="ArsR-like_HTH"/>
</dbReference>
<dbReference type="InterPro" id="IPR000847">
    <property type="entry name" value="LysR_HTH_N"/>
</dbReference>
<dbReference type="Gene3D" id="3.40.190.10">
    <property type="entry name" value="Periplasmic binding protein-like II"/>
    <property type="match status" value="2"/>
</dbReference>
<dbReference type="AlphaFoldDB" id="Q8EAM4"/>
<name>Q8EAM4_SHEON</name>
<dbReference type="Proteomes" id="UP000008186">
    <property type="component" value="Chromosome"/>
</dbReference>
<dbReference type="KEGG" id="son:SO_3874"/>
<reference evidence="6 7" key="1">
    <citation type="journal article" date="2002" name="Nat. Biotechnol.">
        <title>Genome sequence of the dissimilatory metal ion-reducing bacterium Shewanella oneidensis.</title>
        <authorList>
            <person name="Heidelberg J.F."/>
            <person name="Paulsen I.T."/>
            <person name="Nelson K.E."/>
            <person name="Gaidos E.J."/>
            <person name="Nelson W.C."/>
            <person name="Read T.D."/>
            <person name="Eisen J.A."/>
            <person name="Seshadri R."/>
            <person name="Ward N."/>
            <person name="Methe B."/>
            <person name="Clayton R.A."/>
            <person name="Meyer T."/>
            <person name="Tsapin A."/>
            <person name="Scott J."/>
            <person name="Beanan M."/>
            <person name="Brinkac L."/>
            <person name="Daugherty S."/>
            <person name="DeBoy R.T."/>
            <person name="Dodson R.J."/>
            <person name="Durkin A.S."/>
            <person name="Haft D.H."/>
            <person name="Kolonay J.F."/>
            <person name="Madupu R."/>
            <person name="Peterson J.D."/>
            <person name="Umayam L.A."/>
            <person name="White O."/>
            <person name="Wolf A.M."/>
            <person name="Vamathevan J."/>
            <person name="Weidman J."/>
            <person name="Impraim M."/>
            <person name="Lee K."/>
            <person name="Berry K."/>
            <person name="Lee C."/>
            <person name="Mueller J."/>
            <person name="Khouri H."/>
            <person name="Gill J."/>
            <person name="Utterback T.R."/>
            <person name="McDonald L.A."/>
            <person name="Feldblyum T.V."/>
            <person name="Smith H.O."/>
            <person name="Venter J.C."/>
            <person name="Nealson K.H."/>
            <person name="Fraser C.M."/>
        </authorList>
    </citation>
    <scope>NUCLEOTIDE SEQUENCE [LARGE SCALE GENOMIC DNA]</scope>
    <source>
        <strain evidence="7">ATCC 700550 / JCM 31522 / CIP 106686 / LMG 19005 / NCIMB 14063 / MR-1</strain>
    </source>
</reference>
<reference evidence="6 7" key="3">
    <citation type="journal article" date="2008" name="Appl. Environ. Microbiol.">
        <title>Identification of mobile elements and pseudogenes in the Shewanella oneidensis MR-1 genome.</title>
        <authorList>
            <person name="Romine M.F."/>
            <person name="Carlson T.S."/>
            <person name="Norbeck A.D."/>
            <person name="McCue L.A."/>
            <person name="Lipton M.S."/>
        </authorList>
    </citation>
    <scope>NUCLEOTIDE SEQUENCE [LARGE SCALE GENOMIC DNA]</scope>
    <source>
        <strain evidence="7">ATCC 700550 / JCM 31522 / CIP 106686 / LMG 19005 / NCIMB 14063 / MR-1</strain>
    </source>
</reference>
<evidence type="ECO:0000256" key="3">
    <source>
        <dbReference type="ARBA" id="ARBA00023125"/>
    </source>
</evidence>
<dbReference type="STRING" id="211586.SO_3874"/>
<sequence length="323" mass="36642">MIINNNIKELSIAHLQLIVCLIKHGNSCVVSDELGISQSSISYHLRRLRVIFADEMFIRTGKGLKPTERCIQIGHFAQDLINRVEEELIHANDFVPKQMKRELTLIAADTACGWFSTLFSDMQKTLPRVTLCARPWNLKSMEDLDSGAVDFGIHIIENSKKGIYDMDIAPCYRLCVVRDGHPLISKGEVTLKDLEQYPVLINDLGGWNNDGNSLMQRVLEKHGLKLNIAGRLGYINSIFTALHTSNAITYTSAASIPQSIPGLTLLRGPKEVNEVDCFYRLYISRMRYGSQETNYLIDFIYDSFKHFLTQQYNRIDIAAVINK</sequence>
<feature type="domain" description="HTH lysR-type" evidence="5">
    <location>
        <begin position="10"/>
        <end position="67"/>
    </location>
</feature>
<dbReference type="SUPFAM" id="SSF46785">
    <property type="entry name" value="Winged helix' DNA-binding domain"/>
    <property type="match status" value="1"/>
</dbReference>
<keyword evidence="2" id="KW-0805">Transcription regulation</keyword>
<dbReference type="CDD" id="cd00090">
    <property type="entry name" value="HTH_ARSR"/>
    <property type="match status" value="1"/>
</dbReference>
<dbReference type="GO" id="GO:0006355">
    <property type="term" value="P:regulation of DNA-templated transcription"/>
    <property type="evidence" value="ECO:0000318"/>
    <property type="project" value="GO_Central"/>
</dbReference>
<comment type="similarity">
    <text evidence="1">Belongs to the LysR transcriptional regulatory family.</text>
</comment>
<dbReference type="PROSITE" id="PS50931">
    <property type="entry name" value="HTH_LYSR"/>
    <property type="match status" value="1"/>
</dbReference>
<dbReference type="HOGENOM" id="CLU_857643_0_0_6"/>
<protein>
    <submittedName>
        <fullName evidence="6">Transcriptional regulator LysR family</fullName>
    </submittedName>
</protein>
<dbReference type="RefSeq" id="WP_011073630.1">
    <property type="nucleotide sequence ID" value="NC_004347.2"/>
</dbReference>
<organism evidence="6 7">
    <name type="scientific">Shewanella oneidensis (strain ATCC 700550 / JCM 31522 / CIP 106686 / LMG 19005 / NCIMB 14063 / MR-1)</name>
    <dbReference type="NCBI Taxonomy" id="211586"/>
    <lineage>
        <taxon>Bacteria</taxon>
        <taxon>Pseudomonadati</taxon>
        <taxon>Pseudomonadota</taxon>
        <taxon>Gammaproteobacteria</taxon>
        <taxon>Alteromonadales</taxon>
        <taxon>Shewanellaceae</taxon>
        <taxon>Shewanella</taxon>
    </lineage>
</organism>
<dbReference type="PANTHER" id="PTHR30118">
    <property type="entry name" value="HTH-TYPE TRANSCRIPTIONAL REGULATOR LEUO-RELATED"/>
    <property type="match status" value="1"/>
</dbReference>
<gene>
    <name evidence="6" type="ordered locus">SO_3874</name>
</gene>
<accession>Q8EAM4</accession>
<evidence type="ECO:0000259" key="5">
    <source>
        <dbReference type="PROSITE" id="PS50931"/>
    </source>
</evidence>
<proteinExistence type="inferred from homology"/>
<dbReference type="InterPro" id="IPR050389">
    <property type="entry name" value="LysR-type_TF"/>
</dbReference>
<dbReference type="InterPro" id="IPR005119">
    <property type="entry name" value="LysR_subst-bd"/>
</dbReference>
<evidence type="ECO:0000313" key="6">
    <source>
        <dbReference type="EMBL" id="AAN56850.1"/>
    </source>
</evidence>
<dbReference type="Pfam" id="PF00126">
    <property type="entry name" value="HTH_1"/>
    <property type="match status" value="1"/>
</dbReference>
<dbReference type="Gene3D" id="1.10.10.10">
    <property type="entry name" value="Winged helix-like DNA-binding domain superfamily/Winged helix DNA-binding domain"/>
    <property type="match status" value="1"/>
</dbReference>
<dbReference type="Pfam" id="PF03466">
    <property type="entry name" value="LysR_substrate"/>
    <property type="match status" value="1"/>
</dbReference>
<reference evidence="6 7" key="2">
    <citation type="journal article" date="2005" name="Proteomics">
        <title>Global detection and characterization of hypothetical proteins in Shewanella oneidensis MR-1 using LC-MS based proteomics.</title>
        <authorList>
            <person name="Elias D.A."/>
            <person name="Monroe M.E."/>
            <person name="Marshall M.J."/>
            <person name="Romine M.F."/>
            <person name="Belieav A.S."/>
            <person name="Fredrickson J.K."/>
            <person name="Anderson G.A."/>
            <person name="Smith R.D."/>
            <person name="Lipton M.S."/>
        </authorList>
    </citation>
    <scope>NUCLEOTIDE SEQUENCE [LARGE SCALE GENOMIC DNA]</scope>
    <source>
        <strain evidence="7">ATCC 700550 / JCM 31522 / CIP 106686 / LMG 19005 / NCIMB 14063 / MR-1</strain>
    </source>
</reference>
<evidence type="ECO:0000256" key="2">
    <source>
        <dbReference type="ARBA" id="ARBA00023015"/>
    </source>
</evidence>
<dbReference type="PhylomeDB" id="Q8EAM4"/>
<dbReference type="InterPro" id="IPR036390">
    <property type="entry name" value="WH_DNA-bd_sf"/>
</dbReference>
<evidence type="ECO:0000256" key="4">
    <source>
        <dbReference type="ARBA" id="ARBA00023163"/>
    </source>
</evidence>